<evidence type="ECO:0000256" key="2">
    <source>
        <dbReference type="ARBA" id="ARBA00023172"/>
    </source>
</evidence>
<proteinExistence type="predicted"/>
<dbReference type="InterPro" id="IPR011010">
    <property type="entry name" value="DNA_brk_join_enz"/>
</dbReference>
<organism evidence="6 7">
    <name type="scientific">Mycolicibacterium mageritense</name>
    <name type="common">Mycobacterium mageritense</name>
    <dbReference type="NCBI Taxonomy" id="53462"/>
    <lineage>
        <taxon>Bacteria</taxon>
        <taxon>Bacillati</taxon>
        <taxon>Actinomycetota</taxon>
        <taxon>Actinomycetes</taxon>
        <taxon>Mycobacteriales</taxon>
        <taxon>Mycobacteriaceae</taxon>
        <taxon>Mycolicibacterium</taxon>
    </lineage>
</organism>
<gene>
    <name evidence="6" type="ORF">MMAGJ_28820</name>
</gene>
<dbReference type="PANTHER" id="PTHR30349:SF91">
    <property type="entry name" value="INTA PROTEIN"/>
    <property type="match status" value="1"/>
</dbReference>
<evidence type="ECO:0000256" key="3">
    <source>
        <dbReference type="PROSITE-ProRule" id="PRU01248"/>
    </source>
</evidence>
<dbReference type="Proteomes" id="UP000465622">
    <property type="component" value="Chromosome"/>
</dbReference>
<dbReference type="CDD" id="cd01189">
    <property type="entry name" value="INT_ICEBs1_C_like"/>
    <property type="match status" value="1"/>
</dbReference>
<dbReference type="InterPro" id="IPR002104">
    <property type="entry name" value="Integrase_catalytic"/>
</dbReference>
<dbReference type="InterPro" id="IPR010998">
    <property type="entry name" value="Integrase_recombinase_N"/>
</dbReference>
<keyword evidence="7" id="KW-1185">Reference proteome</keyword>
<evidence type="ECO:0000313" key="6">
    <source>
        <dbReference type="EMBL" id="BBX33600.1"/>
    </source>
</evidence>
<evidence type="ECO:0000313" key="7">
    <source>
        <dbReference type="Proteomes" id="UP000465622"/>
    </source>
</evidence>
<sequence>MARQQLPPQIKKRVIGTDAKGRDVIRYEVVVDIGRKGGKRKQSRRRFTTETAARAFLDPLLGDQARGLHVAPNKLTVKAAVEAWLRSQRIEQTTRDAYTAALRPLVEQFGDRPIQSLTKADIEWLVEALINGDTPRGAWAATSINPFLARTRSLMDDLVGQGVLARNPALLVKNVRREDTKTPKAPVRNTLTAEQGQQLLDHVKGTEDEVLVMLALLGMRRSEIIGLRWSHVDLDARTLRVAHTVVSTSKGVQDKDRTKTEESTRDLPLPDHAVDVLRRARARWTRERLASGSAWRGDKDGHVFFKPDGTRFSPKTTNNHWNRAVADAGLDPIVLHGGRHTAATLLLLEGAPLAVVAAWLGHANGDVTMRVYAHAQKQAIEAAATTFDGLYGKKPTAAAE</sequence>
<dbReference type="Gene3D" id="1.10.443.10">
    <property type="entry name" value="Intergrase catalytic core"/>
    <property type="match status" value="1"/>
</dbReference>
<dbReference type="EMBL" id="AP022567">
    <property type="protein sequence ID" value="BBX33600.1"/>
    <property type="molecule type" value="Genomic_DNA"/>
</dbReference>
<evidence type="ECO:0000259" key="4">
    <source>
        <dbReference type="PROSITE" id="PS51898"/>
    </source>
</evidence>
<feature type="domain" description="Core-binding (CB)" evidence="5">
    <location>
        <begin position="75"/>
        <end position="159"/>
    </location>
</feature>
<evidence type="ECO:0000259" key="5">
    <source>
        <dbReference type="PROSITE" id="PS51900"/>
    </source>
</evidence>
<protein>
    <submittedName>
        <fullName evidence="6">Integrase</fullName>
    </submittedName>
</protein>
<dbReference type="InterPro" id="IPR050090">
    <property type="entry name" value="Tyrosine_recombinase_XerCD"/>
</dbReference>
<dbReference type="InterPro" id="IPR044068">
    <property type="entry name" value="CB"/>
</dbReference>
<accession>A0ABM7HSQ8</accession>
<feature type="domain" description="Tyr recombinase" evidence="4">
    <location>
        <begin position="186"/>
        <end position="385"/>
    </location>
</feature>
<dbReference type="PANTHER" id="PTHR30349">
    <property type="entry name" value="PHAGE INTEGRASE-RELATED"/>
    <property type="match status" value="1"/>
</dbReference>
<dbReference type="Pfam" id="PF00589">
    <property type="entry name" value="Phage_integrase"/>
    <property type="match status" value="1"/>
</dbReference>
<dbReference type="SUPFAM" id="SSF56349">
    <property type="entry name" value="DNA breaking-rejoining enzymes"/>
    <property type="match status" value="1"/>
</dbReference>
<dbReference type="PROSITE" id="PS51900">
    <property type="entry name" value="CB"/>
    <property type="match status" value="1"/>
</dbReference>
<dbReference type="Gene3D" id="1.10.150.130">
    <property type="match status" value="1"/>
</dbReference>
<keyword evidence="2" id="KW-0233">DNA recombination</keyword>
<name>A0ABM7HSQ8_MYCME</name>
<dbReference type="InterPro" id="IPR013762">
    <property type="entry name" value="Integrase-like_cat_sf"/>
</dbReference>
<evidence type="ECO:0000256" key="1">
    <source>
        <dbReference type="ARBA" id="ARBA00023125"/>
    </source>
</evidence>
<reference evidence="6 7" key="1">
    <citation type="journal article" date="2019" name="Emerg. Microbes Infect.">
        <title>Comprehensive subspecies identification of 175 nontuberculous mycobacteria species based on 7547 genomic profiles.</title>
        <authorList>
            <person name="Matsumoto Y."/>
            <person name="Kinjo T."/>
            <person name="Motooka D."/>
            <person name="Nabeya D."/>
            <person name="Jung N."/>
            <person name="Uechi K."/>
            <person name="Horii T."/>
            <person name="Iida T."/>
            <person name="Fujita J."/>
            <person name="Nakamura S."/>
        </authorList>
    </citation>
    <scope>NUCLEOTIDE SEQUENCE [LARGE SCALE GENOMIC DNA]</scope>
    <source>
        <strain evidence="6 7">JCM 12375</strain>
    </source>
</reference>
<keyword evidence="1 3" id="KW-0238">DNA-binding</keyword>
<dbReference type="RefSeq" id="WP_051578628.1">
    <property type="nucleotide sequence ID" value="NZ_AP022567.1"/>
</dbReference>
<dbReference type="PROSITE" id="PS51898">
    <property type="entry name" value="TYR_RECOMBINASE"/>
    <property type="match status" value="1"/>
</dbReference>